<name>A0ABU0GTA1_9BACL</name>
<dbReference type="Proteomes" id="UP001241988">
    <property type="component" value="Unassembled WGS sequence"/>
</dbReference>
<keyword evidence="2" id="KW-1185">Reference proteome</keyword>
<protein>
    <submittedName>
        <fullName evidence="1">Uncharacterized protein</fullName>
    </submittedName>
</protein>
<sequence length="147" mass="17182">MFEKQIIDKQDHRNFFVQMSNRGTRDTFPLLTDDPSTIINRAYEEISMGYTSLIIYKRMAILQQDNIVDLSKKDEGKAKHYQNFLFVQQHDESEHVAFSAFEPPNHYETLDEAIAAGKEQLKNKQRIFPGQVFTVVCSAFLENHAWH</sequence>
<dbReference type="EMBL" id="JAUSWB010000003">
    <property type="protein sequence ID" value="MDQ0428594.1"/>
    <property type="molecule type" value="Genomic_DNA"/>
</dbReference>
<organism evidence="1 2">
    <name type="scientific">Planomicrobium stackebrandtii</name>
    <dbReference type="NCBI Taxonomy" id="253160"/>
    <lineage>
        <taxon>Bacteria</taxon>
        <taxon>Bacillati</taxon>
        <taxon>Bacillota</taxon>
        <taxon>Bacilli</taxon>
        <taxon>Bacillales</taxon>
        <taxon>Caryophanaceae</taxon>
        <taxon>Planomicrobium</taxon>
    </lineage>
</organism>
<gene>
    <name evidence="1" type="ORF">QOZ98_001420</name>
</gene>
<evidence type="ECO:0000313" key="2">
    <source>
        <dbReference type="Proteomes" id="UP001241988"/>
    </source>
</evidence>
<evidence type="ECO:0000313" key="1">
    <source>
        <dbReference type="EMBL" id="MDQ0428594.1"/>
    </source>
</evidence>
<proteinExistence type="predicted"/>
<reference evidence="1 2" key="1">
    <citation type="submission" date="2023-07" db="EMBL/GenBank/DDBJ databases">
        <title>Genomic Encyclopedia of Type Strains, Phase IV (KMG-IV): sequencing the most valuable type-strain genomes for metagenomic binning, comparative biology and taxonomic classification.</title>
        <authorList>
            <person name="Goeker M."/>
        </authorList>
    </citation>
    <scope>NUCLEOTIDE SEQUENCE [LARGE SCALE GENOMIC DNA]</scope>
    <source>
        <strain evidence="1 2">DSM 16419</strain>
    </source>
</reference>
<accession>A0ABU0GTA1</accession>
<comment type="caution">
    <text evidence="1">The sequence shown here is derived from an EMBL/GenBank/DDBJ whole genome shotgun (WGS) entry which is preliminary data.</text>
</comment>
<dbReference type="RefSeq" id="WP_308786763.1">
    <property type="nucleotide sequence ID" value="NZ_JAUSWB010000003.1"/>
</dbReference>